<evidence type="ECO:0000313" key="3">
    <source>
        <dbReference type="Proteomes" id="UP001620626"/>
    </source>
</evidence>
<feature type="region of interest" description="Disordered" evidence="1">
    <location>
        <begin position="162"/>
        <end position="209"/>
    </location>
</feature>
<evidence type="ECO:0000313" key="2">
    <source>
        <dbReference type="EMBL" id="KAL3086198.1"/>
    </source>
</evidence>
<organism evidence="2 3">
    <name type="scientific">Heterodera trifolii</name>
    <dbReference type="NCBI Taxonomy" id="157864"/>
    <lineage>
        <taxon>Eukaryota</taxon>
        <taxon>Metazoa</taxon>
        <taxon>Ecdysozoa</taxon>
        <taxon>Nematoda</taxon>
        <taxon>Chromadorea</taxon>
        <taxon>Rhabditida</taxon>
        <taxon>Tylenchina</taxon>
        <taxon>Tylenchomorpha</taxon>
        <taxon>Tylenchoidea</taxon>
        <taxon>Heteroderidae</taxon>
        <taxon>Heteroderinae</taxon>
        <taxon>Heterodera</taxon>
    </lineage>
</organism>
<reference evidence="2 3" key="1">
    <citation type="submission" date="2024-10" db="EMBL/GenBank/DDBJ databases">
        <authorList>
            <person name="Kim D."/>
        </authorList>
    </citation>
    <scope>NUCLEOTIDE SEQUENCE [LARGE SCALE GENOMIC DNA]</scope>
    <source>
        <strain evidence="2">BH-2024</strain>
    </source>
</reference>
<gene>
    <name evidence="2" type="ORF">niasHT_039990</name>
</gene>
<dbReference type="Proteomes" id="UP001620626">
    <property type="component" value="Unassembled WGS sequence"/>
</dbReference>
<proteinExistence type="predicted"/>
<feature type="compositionally biased region" description="Polar residues" evidence="1">
    <location>
        <begin position="118"/>
        <end position="130"/>
    </location>
</feature>
<comment type="caution">
    <text evidence="2">The sequence shown here is derived from an EMBL/GenBank/DDBJ whole genome shotgun (WGS) entry which is preliminary data.</text>
</comment>
<keyword evidence="3" id="KW-1185">Reference proteome</keyword>
<protein>
    <submittedName>
        <fullName evidence="2">Uncharacterized protein</fullName>
    </submittedName>
</protein>
<dbReference type="AlphaFoldDB" id="A0ABD2J6J9"/>
<feature type="region of interest" description="Disordered" evidence="1">
    <location>
        <begin position="25"/>
        <end position="130"/>
    </location>
</feature>
<feature type="compositionally biased region" description="Basic and acidic residues" evidence="1">
    <location>
        <begin position="178"/>
        <end position="192"/>
    </location>
</feature>
<evidence type="ECO:0000256" key="1">
    <source>
        <dbReference type="SAM" id="MobiDB-lite"/>
    </source>
</evidence>
<sequence>MIYCKWGADGGTTRGVYIFSHERAGGGGAVDGNVTDLRGTTPKPPPKMRGTAMDECVRRCISIPPPRLRSPPRRRRPAGGAEMRGIFGDIPRSAPPSPRSPPRQSDGVPPPRLRSPSFAASSGSPTQRQTIAAQHTIVHYCHERIHNILWDVCAKVKNWVGRTDGNGPRPFGGTANGRRADGGFDNERERKFNPQKSGNLDLGRNDPRK</sequence>
<dbReference type="EMBL" id="JBICBT010001046">
    <property type="protein sequence ID" value="KAL3086198.1"/>
    <property type="molecule type" value="Genomic_DNA"/>
</dbReference>
<name>A0ABD2J6J9_9BILA</name>
<accession>A0ABD2J6J9</accession>